<dbReference type="OrthoDB" id="1489695at2"/>
<protein>
    <submittedName>
        <fullName evidence="1">Uncharacterized protein</fullName>
    </submittedName>
</protein>
<dbReference type="RefSeq" id="WP_101518525.1">
    <property type="nucleotide sequence ID" value="NZ_PKUS01000023.1"/>
</dbReference>
<dbReference type="AlphaFoldDB" id="A0A2N5WZX0"/>
<evidence type="ECO:0000313" key="1">
    <source>
        <dbReference type="EMBL" id="PLW67758.1"/>
    </source>
</evidence>
<dbReference type="InterPro" id="IPR027417">
    <property type="entry name" value="P-loop_NTPase"/>
</dbReference>
<keyword evidence="2" id="KW-1185">Reference proteome</keyword>
<proteinExistence type="predicted"/>
<accession>A0A2N5WZX0</accession>
<gene>
    <name evidence="1" type="ORF">C0039_15165</name>
</gene>
<dbReference type="SUPFAM" id="SSF52540">
    <property type="entry name" value="P-loop containing nucleoside triphosphate hydrolases"/>
    <property type="match status" value="1"/>
</dbReference>
<reference evidence="1 2" key="1">
    <citation type="submission" date="2018-01" db="EMBL/GenBank/DDBJ databases">
        <title>The draft genome sequence of Halioglobus lutimaris HF004.</title>
        <authorList>
            <person name="Du Z.-J."/>
            <person name="Shi M.-J."/>
        </authorList>
    </citation>
    <scope>NUCLEOTIDE SEQUENCE [LARGE SCALE GENOMIC DNA]</scope>
    <source>
        <strain evidence="1 2">HF004</strain>
    </source>
</reference>
<name>A0A2N5WZX0_9GAMM</name>
<organism evidence="1 2">
    <name type="scientific">Pseudohalioglobus lutimaris</name>
    <dbReference type="NCBI Taxonomy" id="1737061"/>
    <lineage>
        <taxon>Bacteria</taxon>
        <taxon>Pseudomonadati</taxon>
        <taxon>Pseudomonadota</taxon>
        <taxon>Gammaproteobacteria</taxon>
        <taxon>Cellvibrionales</taxon>
        <taxon>Halieaceae</taxon>
        <taxon>Pseudohalioglobus</taxon>
    </lineage>
</organism>
<sequence>MANPFEKRATEFLRDDTAFLSVVTPDPLHTFFEEHASSGALYDRLCMVIGTPGSGKTTIATLIQHHTVNTLVSSPNHTEYAPLLQALSRCSVIQRGKIGVLACRIPMESEYRDFWELPYPEDVRFGLLRSFLQARAVIFWLNSISSIVDGGLDSVEIEYRSGTDVAGESIGGSGADLVMEKAKRVERAIYSVCARLVAPALKSLPSEATEPYQPFDAISSILLPETEFTLGSLKPLVILDDVHTLHPDQLNLVSDWLAKREIPISRWMMMRLDAQTPQSVLDENLNDPSYIAPDTTLQKNRELVQIWLQNSQGRSKNRRNFRSMARNMANKYLRLMPIFNRQGLTNFGDLLNTNPHRISDSNLKKLEERVESLQRKARIPTEVRDLMEQAIDRYFSGATTLPGGSDVRLSMLLILMNRHLKREPQSGLFDHDEPVDPDLSFKADASVADGARIHLLHEFGRPYYFGLDTLSDASTENAEQFLQLANVLVKASEARIIRDVEAQLPSKYQHQLLRDKAADIIKDWTFPRHHDVESICEHIAAECVKKSLEPNASLGGGANAFGILEKEFSSIPDKYPDLAHVLKYGVAYSAINIVRGYACKKQQWALVELTGPSLVKNGLTFTRGGFLERRVSDLVKALGES</sequence>
<evidence type="ECO:0000313" key="2">
    <source>
        <dbReference type="Proteomes" id="UP000235005"/>
    </source>
</evidence>
<comment type="caution">
    <text evidence="1">The sequence shown here is derived from an EMBL/GenBank/DDBJ whole genome shotgun (WGS) entry which is preliminary data.</text>
</comment>
<dbReference type="EMBL" id="PKUS01000023">
    <property type="protein sequence ID" value="PLW67758.1"/>
    <property type="molecule type" value="Genomic_DNA"/>
</dbReference>
<dbReference type="Proteomes" id="UP000235005">
    <property type="component" value="Unassembled WGS sequence"/>
</dbReference>